<accession>A0A9R1XY73</accession>
<organism evidence="1 2">
    <name type="scientific">Lactuca sativa</name>
    <name type="common">Garden lettuce</name>
    <dbReference type="NCBI Taxonomy" id="4236"/>
    <lineage>
        <taxon>Eukaryota</taxon>
        <taxon>Viridiplantae</taxon>
        <taxon>Streptophyta</taxon>
        <taxon>Embryophyta</taxon>
        <taxon>Tracheophyta</taxon>
        <taxon>Spermatophyta</taxon>
        <taxon>Magnoliopsida</taxon>
        <taxon>eudicotyledons</taxon>
        <taxon>Gunneridae</taxon>
        <taxon>Pentapetalae</taxon>
        <taxon>asterids</taxon>
        <taxon>campanulids</taxon>
        <taxon>Asterales</taxon>
        <taxon>Asteraceae</taxon>
        <taxon>Cichorioideae</taxon>
        <taxon>Cichorieae</taxon>
        <taxon>Lactucinae</taxon>
        <taxon>Lactuca</taxon>
    </lineage>
</organism>
<evidence type="ECO:0000313" key="1">
    <source>
        <dbReference type="EMBL" id="KAJ0226997.1"/>
    </source>
</evidence>
<protein>
    <recommendedName>
        <fullName evidence="3">Reverse transcriptase domain-containing protein</fullName>
    </recommendedName>
</protein>
<sequence length="108" mass="12230">MEMVDKVCISFGRASILVNGSTTIEFDLKRWVRHGDPVSPFLFIIAMKGLNIAIKEACDHHIFRGISLPKNGSYLSHLMYVDDVMFIGELSELNFVNPNRILSVWISC</sequence>
<evidence type="ECO:0008006" key="3">
    <source>
        <dbReference type="Google" id="ProtNLM"/>
    </source>
</evidence>
<proteinExistence type="predicted"/>
<dbReference type="EMBL" id="NBSK02000001">
    <property type="protein sequence ID" value="KAJ0226997.1"/>
    <property type="molecule type" value="Genomic_DNA"/>
</dbReference>
<name>A0A9R1XY73_LACSA</name>
<dbReference type="AlphaFoldDB" id="A0A9R1XY73"/>
<keyword evidence="2" id="KW-1185">Reference proteome</keyword>
<dbReference type="Proteomes" id="UP000235145">
    <property type="component" value="Unassembled WGS sequence"/>
</dbReference>
<reference evidence="1 2" key="1">
    <citation type="journal article" date="2017" name="Nat. Commun.">
        <title>Genome assembly with in vitro proximity ligation data and whole-genome triplication in lettuce.</title>
        <authorList>
            <person name="Reyes-Chin-Wo S."/>
            <person name="Wang Z."/>
            <person name="Yang X."/>
            <person name="Kozik A."/>
            <person name="Arikit S."/>
            <person name="Song C."/>
            <person name="Xia L."/>
            <person name="Froenicke L."/>
            <person name="Lavelle D.O."/>
            <person name="Truco M.J."/>
            <person name="Xia R."/>
            <person name="Zhu S."/>
            <person name="Xu C."/>
            <person name="Xu H."/>
            <person name="Xu X."/>
            <person name="Cox K."/>
            <person name="Korf I."/>
            <person name="Meyers B.C."/>
            <person name="Michelmore R.W."/>
        </authorList>
    </citation>
    <scope>NUCLEOTIDE SEQUENCE [LARGE SCALE GENOMIC DNA]</scope>
    <source>
        <strain evidence="2">cv. Salinas</strain>
        <tissue evidence="1">Seedlings</tissue>
    </source>
</reference>
<comment type="caution">
    <text evidence="1">The sequence shown here is derived from an EMBL/GenBank/DDBJ whole genome shotgun (WGS) entry which is preliminary data.</text>
</comment>
<evidence type="ECO:0000313" key="2">
    <source>
        <dbReference type="Proteomes" id="UP000235145"/>
    </source>
</evidence>
<gene>
    <name evidence="1" type="ORF">LSAT_V11C100001040</name>
</gene>